<accession>A0A4Y7QLX7</accession>
<evidence type="ECO:0000256" key="1">
    <source>
        <dbReference type="SAM" id="MobiDB-lite"/>
    </source>
</evidence>
<feature type="compositionally biased region" description="Low complexity" evidence="1">
    <location>
        <begin position="9"/>
        <end position="42"/>
    </location>
</feature>
<dbReference type="EMBL" id="ML170157">
    <property type="protein sequence ID" value="TDL28647.1"/>
    <property type="molecule type" value="Genomic_DNA"/>
</dbReference>
<name>A0A4Y7QLX7_9AGAM</name>
<dbReference type="AlphaFoldDB" id="A0A4Y7QLX7"/>
<evidence type="ECO:0000313" key="3">
    <source>
        <dbReference type="Proteomes" id="UP000294933"/>
    </source>
</evidence>
<reference evidence="2 3" key="1">
    <citation type="submission" date="2018-06" db="EMBL/GenBank/DDBJ databases">
        <title>A transcriptomic atlas of mushroom development highlights an independent origin of complex multicellularity.</title>
        <authorList>
            <consortium name="DOE Joint Genome Institute"/>
            <person name="Krizsan K."/>
            <person name="Almasi E."/>
            <person name="Merenyi Z."/>
            <person name="Sahu N."/>
            <person name="Viragh M."/>
            <person name="Koszo T."/>
            <person name="Mondo S."/>
            <person name="Kiss B."/>
            <person name="Balint B."/>
            <person name="Kues U."/>
            <person name="Barry K."/>
            <person name="Hegedus J.C."/>
            <person name="Henrissat B."/>
            <person name="Johnson J."/>
            <person name="Lipzen A."/>
            <person name="Ohm R."/>
            <person name="Nagy I."/>
            <person name="Pangilinan J."/>
            <person name="Yan J."/>
            <person name="Xiong Y."/>
            <person name="Grigoriev I.V."/>
            <person name="Hibbett D.S."/>
            <person name="Nagy L.G."/>
        </authorList>
    </citation>
    <scope>NUCLEOTIDE SEQUENCE [LARGE SCALE GENOMIC DNA]</scope>
    <source>
        <strain evidence="2 3">SZMC22713</strain>
    </source>
</reference>
<dbReference type="Proteomes" id="UP000294933">
    <property type="component" value="Unassembled WGS sequence"/>
</dbReference>
<gene>
    <name evidence="2" type="ORF">BD410DRAFT_781163</name>
</gene>
<proteinExistence type="predicted"/>
<protein>
    <submittedName>
        <fullName evidence="2">Uncharacterized protein</fullName>
    </submittedName>
</protein>
<keyword evidence="3" id="KW-1185">Reference proteome</keyword>
<organism evidence="2 3">
    <name type="scientific">Rickenella mellea</name>
    <dbReference type="NCBI Taxonomy" id="50990"/>
    <lineage>
        <taxon>Eukaryota</taxon>
        <taxon>Fungi</taxon>
        <taxon>Dikarya</taxon>
        <taxon>Basidiomycota</taxon>
        <taxon>Agaricomycotina</taxon>
        <taxon>Agaricomycetes</taxon>
        <taxon>Hymenochaetales</taxon>
        <taxon>Rickenellaceae</taxon>
        <taxon>Rickenella</taxon>
    </lineage>
</organism>
<dbReference type="VEuPathDB" id="FungiDB:BD410DRAFT_781163"/>
<evidence type="ECO:0000313" key="2">
    <source>
        <dbReference type="EMBL" id="TDL28647.1"/>
    </source>
</evidence>
<feature type="region of interest" description="Disordered" evidence="1">
    <location>
        <begin position="1"/>
        <end position="62"/>
    </location>
</feature>
<feature type="compositionally biased region" description="Polar residues" evidence="1">
    <location>
        <begin position="43"/>
        <end position="62"/>
    </location>
</feature>
<sequence>MATLSSDGPTLTTSQPASSPPLSSNSSPPSVTTSDPPSETTSAAIPSTTLYDLGQCNSGTPY</sequence>